<evidence type="ECO:0000313" key="4">
    <source>
        <dbReference type="EMBL" id="ABY36774.1"/>
    </source>
</evidence>
<sequence length="130" mass="14579">MSYILVVDDNFDNRHIIGQMLQFSGFTVELVADAHSALQIARTRRPGLILMDLSMPGLDGWTATEYVRRDPELHSIPIVAVSGHVTRNDIERAKRAGCVEFLAKPIDYEHLIEVARRYTGQASRSSSHTS</sequence>
<dbReference type="InParanoid" id="A9WAI4"/>
<gene>
    <name evidence="4" type="ordered locus">Caur_3590</name>
</gene>
<organism evidence="4 5">
    <name type="scientific">Chloroflexus aurantiacus (strain ATCC 29366 / DSM 635 / J-10-fl)</name>
    <dbReference type="NCBI Taxonomy" id="324602"/>
    <lineage>
        <taxon>Bacteria</taxon>
        <taxon>Bacillati</taxon>
        <taxon>Chloroflexota</taxon>
        <taxon>Chloroflexia</taxon>
        <taxon>Chloroflexales</taxon>
        <taxon>Chloroflexineae</taxon>
        <taxon>Chloroflexaceae</taxon>
        <taxon>Chloroflexus</taxon>
    </lineage>
</organism>
<dbReference type="SMART" id="SM00448">
    <property type="entry name" value="REC"/>
    <property type="match status" value="1"/>
</dbReference>
<evidence type="ECO:0000313" key="5">
    <source>
        <dbReference type="Proteomes" id="UP000002008"/>
    </source>
</evidence>
<dbReference type="KEGG" id="cau:Caur_3590"/>
<dbReference type="AlphaFoldDB" id="A9WAI4"/>
<dbReference type="SUPFAM" id="SSF52172">
    <property type="entry name" value="CheY-like"/>
    <property type="match status" value="1"/>
</dbReference>
<dbReference type="PANTHER" id="PTHR44591:SF23">
    <property type="entry name" value="CHEY SUBFAMILY"/>
    <property type="match status" value="1"/>
</dbReference>
<accession>A9WAI4</accession>
<evidence type="ECO:0000259" key="3">
    <source>
        <dbReference type="PROSITE" id="PS50110"/>
    </source>
</evidence>
<dbReference type="PATRIC" id="fig|324602.8.peg.4041"/>
<dbReference type="EnsemblBacteria" id="ABY36774">
    <property type="protein sequence ID" value="ABY36774"/>
    <property type="gene ID" value="Caur_3590"/>
</dbReference>
<keyword evidence="1 2" id="KW-0597">Phosphoprotein</keyword>
<feature type="modified residue" description="4-aspartylphosphate" evidence="2">
    <location>
        <position position="52"/>
    </location>
</feature>
<dbReference type="PANTHER" id="PTHR44591">
    <property type="entry name" value="STRESS RESPONSE REGULATOR PROTEIN 1"/>
    <property type="match status" value="1"/>
</dbReference>
<dbReference type="eggNOG" id="COG2204">
    <property type="taxonomic scope" value="Bacteria"/>
</dbReference>
<dbReference type="Gene3D" id="3.40.50.2300">
    <property type="match status" value="1"/>
</dbReference>
<evidence type="ECO:0000256" key="2">
    <source>
        <dbReference type="PROSITE-ProRule" id="PRU00169"/>
    </source>
</evidence>
<dbReference type="GO" id="GO:0000160">
    <property type="term" value="P:phosphorelay signal transduction system"/>
    <property type="evidence" value="ECO:0000318"/>
    <property type="project" value="GO_Central"/>
</dbReference>
<protein>
    <submittedName>
        <fullName evidence="4">Response regulator receiver</fullName>
    </submittedName>
</protein>
<dbReference type="HOGENOM" id="CLU_000445_69_17_0"/>
<feature type="domain" description="Response regulatory" evidence="3">
    <location>
        <begin position="3"/>
        <end position="119"/>
    </location>
</feature>
<evidence type="ECO:0000256" key="1">
    <source>
        <dbReference type="ARBA" id="ARBA00022553"/>
    </source>
</evidence>
<reference evidence="5" key="1">
    <citation type="journal article" date="2011" name="BMC Genomics">
        <title>Complete genome sequence of the filamentous anoxygenic phototrophic bacterium Chloroflexus aurantiacus.</title>
        <authorList>
            <person name="Tang K.H."/>
            <person name="Barry K."/>
            <person name="Chertkov O."/>
            <person name="Dalin E."/>
            <person name="Han C.S."/>
            <person name="Hauser L.J."/>
            <person name="Honchak B.M."/>
            <person name="Karbach L.E."/>
            <person name="Land M.L."/>
            <person name="Lapidus A."/>
            <person name="Larimer F.W."/>
            <person name="Mikhailova N."/>
            <person name="Pitluck S."/>
            <person name="Pierson B.K."/>
            <person name="Blankenship R.E."/>
        </authorList>
    </citation>
    <scope>NUCLEOTIDE SEQUENCE [LARGE SCALE GENOMIC DNA]</scope>
    <source>
        <strain evidence="5">ATCC 29366 / DSM 635 / J-10-fl</strain>
    </source>
</reference>
<dbReference type="Proteomes" id="UP000002008">
    <property type="component" value="Chromosome"/>
</dbReference>
<dbReference type="STRING" id="324602.Caur_3590"/>
<dbReference type="PROSITE" id="PS50110">
    <property type="entry name" value="RESPONSE_REGULATORY"/>
    <property type="match status" value="1"/>
</dbReference>
<keyword evidence="5" id="KW-1185">Reference proteome</keyword>
<dbReference type="InterPro" id="IPR011006">
    <property type="entry name" value="CheY-like_superfamily"/>
</dbReference>
<dbReference type="EMBL" id="CP000909">
    <property type="protein sequence ID" value="ABY36774.1"/>
    <property type="molecule type" value="Genomic_DNA"/>
</dbReference>
<dbReference type="RefSeq" id="WP_012259427.1">
    <property type="nucleotide sequence ID" value="NC_010175.1"/>
</dbReference>
<dbReference type="InterPro" id="IPR050595">
    <property type="entry name" value="Bact_response_regulator"/>
</dbReference>
<dbReference type="Pfam" id="PF00072">
    <property type="entry name" value="Response_reg"/>
    <property type="match status" value="1"/>
</dbReference>
<proteinExistence type="predicted"/>
<name>A9WAI4_CHLAA</name>
<dbReference type="InterPro" id="IPR001789">
    <property type="entry name" value="Sig_transdc_resp-reg_receiver"/>
</dbReference>
<dbReference type="GO" id="GO:0000156">
    <property type="term" value="F:phosphorelay response regulator activity"/>
    <property type="evidence" value="ECO:0000318"/>
    <property type="project" value="GO_Central"/>
</dbReference>